<proteinExistence type="predicted"/>
<gene>
    <name evidence="2" type="ORF">DXG03_007355</name>
</gene>
<reference evidence="2" key="2">
    <citation type="submission" date="2021-10" db="EMBL/GenBank/DDBJ databases">
        <title>Phylogenomics reveals ancestral predisposition of the termite-cultivated fungus Termitomyces towards a domesticated lifestyle.</title>
        <authorList>
            <person name="Auxier B."/>
            <person name="Grum-Grzhimaylo A."/>
            <person name="Cardenas M.E."/>
            <person name="Lodge J.D."/>
            <person name="Laessoe T."/>
            <person name="Pedersen O."/>
            <person name="Smith M.E."/>
            <person name="Kuyper T.W."/>
            <person name="Franco-Molano E.A."/>
            <person name="Baroni T.J."/>
            <person name="Aanen D.K."/>
        </authorList>
    </citation>
    <scope>NUCLEOTIDE SEQUENCE</scope>
    <source>
        <strain evidence="2">AP01</strain>
        <tissue evidence="2">Mycelium</tissue>
    </source>
</reference>
<dbReference type="SUPFAM" id="SSF81383">
    <property type="entry name" value="F-box domain"/>
    <property type="match status" value="1"/>
</dbReference>
<feature type="domain" description="F-box" evidence="1">
    <location>
        <begin position="162"/>
        <end position="207"/>
    </location>
</feature>
<evidence type="ECO:0000313" key="2">
    <source>
        <dbReference type="EMBL" id="KAG5644981.1"/>
    </source>
</evidence>
<dbReference type="PROSITE" id="PS50181">
    <property type="entry name" value="FBOX"/>
    <property type="match status" value="1"/>
</dbReference>
<dbReference type="EMBL" id="JABCKV010000053">
    <property type="protein sequence ID" value="KAG5644981.1"/>
    <property type="molecule type" value="Genomic_DNA"/>
</dbReference>
<evidence type="ECO:0000259" key="1">
    <source>
        <dbReference type="PROSITE" id="PS50181"/>
    </source>
</evidence>
<dbReference type="InterPro" id="IPR001810">
    <property type="entry name" value="F-box_dom"/>
</dbReference>
<dbReference type="OrthoDB" id="3258311at2759"/>
<dbReference type="AlphaFoldDB" id="A0A9P7KAU9"/>
<name>A0A9P7KAU9_9AGAR</name>
<dbReference type="Proteomes" id="UP000775547">
    <property type="component" value="Unassembled WGS sequence"/>
</dbReference>
<organism evidence="2 3">
    <name type="scientific">Asterophora parasitica</name>
    <dbReference type="NCBI Taxonomy" id="117018"/>
    <lineage>
        <taxon>Eukaryota</taxon>
        <taxon>Fungi</taxon>
        <taxon>Dikarya</taxon>
        <taxon>Basidiomycota</taxon>
        <taxon>Agaricomycotina</taxon>
        <taxon>Agaricomycetes</taxon>
        <taxon>Agaricomycetidae</taxon>
        <taxon>Agaricales</taxon>
        <taxon>Tricholomatineae</taxon>
        <taxon>Lyophyllaceae</taxon>
        <taxon>Asterophora</taxon>
    </lineage>
</organism>
<accession>A0A9P7KAU9</accession>
<comment type="caution">
    <text evidence="2">The sequence shown here is derived from an EMBL/GenBank/DDBJ whole genome shotgun (WGS) entry which is preliminary data.</text>
</comment>
<keyword evidence="3" id="KW-1185">Reference proteome</keyword>
<evidence type="ECO:0000313" key="3">
    <source>
        <dbReference type="Proteomes" id="UP000775547"/>
    </source>
</evidence>
<sequence length="574" mass="65393">MDYGRPDMLDSITEDRYPVESPPYLLILGEDEAVAQSEENKLRSRVSRGKADASELDTRDFVLCYRNLRVFDFIEGFHDGYLDLTGRHPHRYIDLVDRFSAYAPDLGQVKKLVTQVTTDGKDWRGNIVTFIDYKFSDGGAAWDTFRKKIATVLETNPPKFQELCLDHLPPEILDHIYEFARLGDARILSSTCRRLNEIGRRHIFRRRTLVFEHPDGLLGNKSDDVDVADYLPLALASSERLNSTVDFLLEHPELLDKLQTLTIRDQWLSGLASPRPFTFSSVGFGVYVRVYQAFTQSLYVLELVDCCLPEDIEEALESGEYPLQWNSVYNLQIKMAQDVPTLWPTLLLCPNLRTLSVIDFIGGVMQLPHPHAAPALYFQHLTHLTICGAADADLPHFILWLSSATSLAQLTHFKFTSPRGLFYGSVVLLLHILAELRALLQVLVLEGLTTGDYTIFDHIGGMFPNLIGLTLVYRASDRQTVNRPAAWPHPAWMYAPHLAGLTHLQYFAWNNDEGGLTVSSAALRRFEEGFYDEAHETDYEKWADTKDDDFFEEDLRARARARMAGKSFKHRCIP</sequence>
<protein>
    <recommendedName>
        <fullName evidence="1">F-box domain-containing protein</fullName>
    </recommendedName>
</protein>
<reference evidence="2" key="1">
    <citation type="submission" date="2020-07" db="EMBL/GenBank/DDBJ databases">
        <authorList>
            <person name="Nieuwenhuis M."/>
            <person name="Van De Peppel L.J.J."/>
        </authorList>
    </citation>
    <scope>NUCLEOTIDE SEQUENCE</scope>
    <source>
        <strain evidence="2">AP01</strain>
        <tissue evidence="2">Mycelium</tissue>
    </source>
</reference>
<dbReference type="InterPro" id="IPR036047">
    <property type="entry name" value="F-box-like_dom_sf"/>
</dbReference>